<dbReference type="EMBL" id="MK494105">
    <property type="protein sequence ID" value="QBP30273.1"/>
    <property type="molecule type" value="Genomic_DNA"/>
</dbReference>
<proteinExistence type="predicted"/>
<protein>
    <submittedName>
        <fullName evidence="1">Uncharacterized protein</fullName>
    </submittedName>
</protein>
<organism evidence="1 2">
    <name type="scientific">Mycobacterium phage Pinnie</name>
    <dbReference type="NCBI Taxonomy" id="2517965"/>
    <lineage>
        <taxon>Viruses</taxon>
        <taxon>Duplodnaviria</taxon>
        <taxon>Heunggongvirae</taxon>
        <taxon>Uroviricota</taxon>
        <taxon>Caudoviricetes</taxon>
        <taxon>Gclasvirinae</taxon>
        <taxon>Pinnievirus</taxon>
        <taxon>Pinnievirus pinnie</taxon>
    </lineage>
</organism>
<keyword evidence="2" id="KW-1185">Reference proteome</keyword>
<dbReference type="GeneID" id="63926287"/>
<name>A0A482J9R7_9CAUD</name>
<gene>
    <name evidence="1" type="primary">59</name>
    <name evidence="1" type="ORF">SEA_PINNIE_59</name>
</gene>
<sequence length="69" mass="7527">MTNHSPIPAPPATRVPTVWGDDCRYCKRYRRPCGRHEDLTLTPAPLVAVWGPGDVEQTAADARRIGTGA</sequence>
<evidence type="ECO:0000313" key="1">
    <source>
        <dbReference type="EMBL" id="QBP30273.1"/>
    </source>
</evidence>
<accession>A0A482J9R7</accession>
<evidence type="ECO:0000313" key="2">
    <source>
        <dbReference type="Proteomes" id="UP000294943"/>
    </source>
</evidence>
<dbReference type="RefSeq" id="YP_010051794.1">
    <property type="nucleotide sequence ID" value="NC_054447.1"/>
</dbReference>
<dbReference type="KEGG" id="vg:63926287"/>
<reference evidence="1 2" key="1">
    <citation type="submission" date="2019-02" db="EMBL/GenBank/DDBJ databases">
        <authorList>
            <person name="Snodgrass R."/>
            <person name="Smith E."/>
            <person name="Crawford I."/>
            <person name="Engstrom J."/>
            <person name="Gendron A."/>
            <person name="Guevara E."/>
            <person name="Kramer K."/>
            <person name="Steinberg Z."/>
            <person name="Walls L."/>
            <person name="Wright R."/>
            <person name="Smith-Flores H.F."/>
            <person name="Ettinger A.-S.H."/>
            <person name="Haydock J."/>
            <person name="Anders K.R."/>
            <person name="Garlena R.A."/>
            <person name="Russell D.A."/>
            <person name="Pope W.H."/>
            <person name="Jacobs-Sera D."/>
            <person name="Hendrix R.W."/>
            <person name="Hatfull G.F."/>
        </authorList>
    </citation>
    <scope>NUCLEOTIDE SEQUENCE [LARGE SCALE GENOMIC DNA]</scope>
</reference>
<dbReference type="Proteomes" id="UP000294943">
    <property type="component" value="Segment"/>
</dbReference>